<dbReference type="GO" id="GO:0004843">
    <property type="term" value="F:cysteine-type deubiquitinase activity"/>
    <property type="evidence" value="ECO:0007669"/>
    <property type="project" value="UniProtKB-UniRule"/>
</dbReference>
<feature type="region of interest" description="Disordered" evidence="2">
    <location>
        <begin position="1"/>
        <end position="30"/>
    </location>
</feature>
<dbReference type="GO" id="GO:0006508">
    <property type="term" value="P:proteolysis"/>
    <property type="evidence" value="ECO:0007669"/>
    <property type="project" value="UniProtKB-KW"/>
</dbReference>
<dbReference type="Pfam" id="PF00443">
    <property type="entry name" value="UCH"/>
    <property type="match status" value="1"/>
</dbReference>
<feature type="compositionally biased region" description="Basic and acidic residues" evidence="2">
    <location>
        <begin position="324"/>
        <end position="340"/>
    </location>
</feature>
<feature type="region of interest" description="Disordered" evidence="2">
    <location>
        <begin position="423"/>
        <end position="481"/>
    </location>
</feature>
<dbReference type="EMBL" id="HBER01051322">
    <property type="protein sequence ID" value="CAD8550334.1"/>
    <property type="molecule type" value="Transcribed_RNA"/>
</dbReference>
<name>A0A7S0JFX2_9EUKA</name>
<dbReference type="GO" id="GO:0005634">
    <property type="term" value="C:nucleus"/>
    <property type="evidence" value="ECO:0007669"/>
    <property type="project" value="TreeGrafter"/>
</dbReference>
<evidence type="ECO:0000313" key="5">
    <source>
        <dbReference type="EMBL" id="CAD8550334.1"/>
    </source>
</evidence>
<dbReference type="PROSITE" id="PS50235">
    <property type="entry name" value="USP_3"/>
    <property type="match status" value="1"/>
</dbReference>
<reference evidence="5" key="1">
    <citation type="submission" date="2021-01" db="EMBL/GenBank/DDBJ databases">
        <authorList>
            <person name="Corre E."/>
            <person name="Pelletier E."/>
            <person name="Niang G."/>
            <person name="Scheremetjew M."/>
            <person name="Finn R."/>
            <person name="Kale V."/>
            <person name="Holt S."/>
            <person name="Cochrane G."/>
            <person name="Meng A."/>
            <person name="Brown T."/>
            <person name="Cohen L."/>
        </authorList>
    </citation>
    <scope>NUCLEOTIDE SEQUENCE</scope>
    <source>
        <strain evidence="5">RCC1130</strain>
    </source>
</reference>
<dbReference type="PROSITE" id="PS00973">
    <property type="entry name" value="USP_2"/>
    <property type="match status" value="1"/>
</dbReference>
<protein>
    <recommendedName>
        <fullName evidence="1">Ubiquitin carboxyl-terminal hydrolase</fullName>
        <ecNumber evidence="1">3.4.19.12</ecNumber>
    </recommendedName>
</protein>
<dbReference type="Gene3D" id="3.10.20.90">
    <property type="entry name" value="Phosphatidylinositol 3-kinase Catalytic Subunit, Chain A, domain 1"/>
    <property type="match status" value="1"/>
</dbReference>
<dbReference type="InterPro" id="IPR018200">
    <property type="entry name" value="USP_CS"/>
</dbReference>
<evidence type="ECO:0000256" key="2">
    <source>
        <dbReference type="SAM" id="MobiDB-lite"/>
    </source>
</evidence>
<dbReference type="AlphaFoldDB" id="A0A7S0JFX2"/>
<feature type="compositionally biased region" description="Low complexity" evidence="2">
    <location>
        <begin position="565"/>
        <end position="580"/>
    </location>
</feature>
<dbReference type="PANTHER" id="PTHR24006">
    <property type="entry name" value="UBIQUITIN CARBOXYL-TERMINAL HYDROLASE"/>
    <property type="match status" value="1"/>
</dbReference>
<gene>
    <name evidence="5" type="ORF">CLEP1334_LOCUS25624</name>
</gene>
<dbReference type="EC" id="3.4.19.12" evidence="1"/>
<keyword evidence="1" id="KW-0378">Hydrolase</keyword>
<dbReference type="InterPro" id="IPR038765">
    <property type="entry name" value="Papain-like_cys_pep_sf"/>
</dbReference>
<dbReference type="InterPro" id="IPR050164">
    <property type="entry name" value="Peptidase_C19"/>
</dbReference>
<dbReference type="PANTHER" id="PTHR24006:SF702">
    <property type="entry name" value="UBIQUITIN CARBOXYL-TERMINAL HYDROLASE 47"/>
    <property type="match status" value="1"/>
</dbReference>
<dbReference type="GO" id="GO:0005829">
    <property type="term" value="C:cytosol"/>
    <property type="evidence" value="ECO:0007669"/>
    <property type="project" value="TreeGrafter"/>
</dbReference>
<keyword evidence="1" id="KW-0788">Thiol protease</keyword>
<dbReference type="InterPro" id="IPR000626">
    <property type="entry name" value="Ubiquitin-like_dom"/>
</dbReference>
<dbReference type="SUPFAM" id="SSF54001">
    <property type="entry name" value="Cysteine proteinases"/>
    <property type="match status" value="1"/>
</dbReference>
<feature type="compositionally biased region" description="Low complexity" evidence="2">
    <location>
        <begin position="451"/>
        <end position="460"/>
    </location>
</feature>
<feature type="compositionally biased region" description="Low complexity" evidence="2">
    <location>
        <begin position="1"/>
        <end position="19"/>
    </location>
</feature>
<dbReference type="Gene3D" id="3.90.70.10">
    <property type="entry name" value="Cysteine proteinases"/>
    <property type="match status" value="1"/>
</dbReference>
<dbReference type="InterPro" id="IPR029071">
    <property type="entry name" value="Ubiquitin-like_domsf"/>
</dbReference>
<keyword evidence="1" id="KW-0833">Ubl conjugation pathway</keyword>
<dbReference type="InterPro" id="IPR001394">
    <property type="entry name" value="Peptidase_C19_UCH"/>
</dbReference>
<dbReference type="PROSITE" id="PS00972">
    <property type="entry name" value="USP_1"/>
    <property type="match status" value="1"/>
</dbReference>
<dbReference type="SUPFAM" id="SSF54236">
    <property type="entry name" value="Ubiquitin-like"/>
    <property type="match status" value="1"/>
</dbReference>
<proteinExistence type="inferred from homology"/>
<dbReference type="InterPro" id="IPR028889">
    <property type="entry name" value="USP"/>
</dbReference>
<comment type="similarity">
    <text evidence="1">Belongs to the peptidase C19 family.</text>
</comment>
<feature type="region of interest" description="Disordered" evidence="2">
    <location>
        <begin position="295"/>
        <end position="343"/>
    </location>
</feature>
<organism evidence="5">
    <name type="scientific">Calcidiscus leptoporus</name>
    <dbReference type="NCBI Taxonomy" id="127549"/>
    <lineage>
        <taxon>Eukaryota</taxon>
        <taxon>Haptista</taxon>
        <taxon>Haptophyta</taxon>
        <taxon>Prymnesiophyceae</taxon>
        <taxon>Coccolithales</taxon>
        <taxon>Calcidiscaceae</taxon>
        <taxon>Calcidiscus</taxon>
    </lineage>
</organism>
<dbReference type="Pfam" id="PF00240">
    <property type="entry name" value="ubiquitin"/>
    <property type="match status" value="1"/>
</dbReference>
<feature type="domain" description="Ubiquitin-like" evidence="3">
    <location>
        <begin position="36"/>
        <end position="112"/>
    </location>
</feature>
<accession>A0A7S0JFX2</accession>
<evidence type="ECO:0000256" key="1">
    <source>
        <dbReference type="RuleBase" id="RU366025"/>
    </source>
</evidence>
<dbReference type="GO" id="GO:0016579">
    <property type="term" value="P:protein deubiquitination"/>
    <property type="evidence" value="ECO:0007669"/>
    <property type="project" value="InterPro"/>
</dbReference>
<dbReference type="CDD" id="cd17039">
    <property type="entry name" value="Ubl_ubiquitin_like"/>
    <property type="match status" value="1"/>
</dbReference>
<comment type="catalytic activity">
    <reaction evidence="1">
        <text>Thiol-dependent hydrolysis of ester, thioester, amide, peptide and isopeptide bonds formed by the C-terminal Gly of ubiquitin (a 76-residue protein attached to proteins as an intracellular targeting signal).</text>
        <dbReference type="EC" id="3.4.19.12"/>
    </reaction>
</comment>
<feature type="domain" description="USP" evidence="4">
    <location>
        <begin position="147"/>
        <end position="560"/>
    </location>
</feature>
<feature type="region of interest" description="Disordered" evidence="2">
    <location>
        <begin position="565"/>
        <end position="619"/>
    </location>
</feature>
<evidence type="ECO:0000259" key="4">
    <source>
        <dbReference type="PROSITE" id="PS50235"/>
    </source>
</evidence>
<keyword evidence="1" id="KW-0645">Protease</keyword>
<evidence type="ECO:0000259" key="3">
    <source>
        <dbReference type="PROSITE" id="PS50053"/>
    </source>
</evidence>
<sequence>MGESAHTVPAATTPTSTVPDGGCTLGASSAHPAKPIHLKVRFVSSRREVEVPFVQSMTVLGLKREVERLGEGPAAQLRFFFSGKELQDALPVGAPQYRLSAGSVVIATLRQPPRHAAPQQSAGGTGVSGLSCLSCSKGVAARTSRFVGLQNQGATCYLNSIVQALYMTPETRAGISAIKHLDSRQLCRSLASIFSDLSTCPTAVSTAQLTASLRQRAGVAGIVGGNSHLQEDAHEFWQVLCEKLEAELKGSEQEKLLTRLFQGKQRYYVTCCECGCTSHTDDYFEDLKLPLPSESGASAAAPAAAPPVAPSPTGSSCGVSCPGGDERADGHEGAREEPQKGHGLHAALRAALQPEALRGEEQYWCERCARKVDAERGVALVSLPTILAFQLKRFSYDVRTSTRVKVNSLLSFPTELDMSSFLRPGGHPLDHSLEARTPPSADGADDDEASSAEATESTASNTQEMERIDDDTDDVSASLPSCQSQLGHPALMYELYAVLVHSGSASWGHYYALIKDLDASDWNEFNDSVVRPIKASELSKTYGGPVSGSSSAYMLLYRVVQPSSGATPASPSSGCGSSVAQEQQAQRTPPRRVEKRGQLAPPAEPPRHNASRARAEERD</sequence>
<dbReference type="PROSITE" id="PS50053">
    <property type="entry name" value="UBIQUITIN_2"/>
    <property type="match status" value="1"/>
</dbReference>